<organism evidence="1 2">
    <name type="scientific">Escherichia coli</name>
    <dbReference type="NCBI Taxonomy" id="562"/>
    <lineage>
        <taxon>Bacteria</taxon>
        <taxon>Pseudomonadati</taxon>
        <taxon>Pseudomonadota</taxon>
        <taxon>Gammaproteobacteria</taxon>
        <taxon>Enterobacterales</taxon>
        <taxon>Enterobacteriaceae</taxon>
        <taxon>Escherichia</taxon>
    </lineage>
</organism>
<evidence type="ECO:0000313" key="2">
    <source>
        <dbReference type="Proteomes" id="UP000382540"/>
    </source>
</evidence>
<comment type="caution">
    <text evidence="1">The sequence shown here is derived from an EMBL/GenBank/DDBJ whole genome shotgun (WGS) entry which is preliminary data.</text>
</comment>
<sequence length="80" mass="9094">MHLYCDCRQCTEGVYPVPDFGEYIALLIRQDDARVRGRIKSISRKCCGKCGERVPVNSCPCNGDSQCWVTKGWHETKLIV</sequence>
<evidence type="ECO:0000313" key="1">
    <source>
        <dbReference type="EMBL" id="EAC1534516.1"/>
    </source>
</evidence>
<accession>A0A3K0NZ09</accession>
<proteinExistence type="predicted"/>
<dbReference type="AlphaFoldDB" id="A0A3K0NZ09"/>
<name>A0A3K0NZ09_ECOLX</name>
<reference evidence="1 2" key="1">
    <citation type="submission" date="2018-10" db="EMBL/GenBank/DDBJ databases">
        <authorList>
            <consortium name="NARMS: The National Antimicrobial Resistance Monitoring System"/>
        </authorList>
    </citation>
    <scope>NUCLEOTIDE SEQUENCE [LARGE SCALE GENOMIC DNA]</scope>
    <source>
        <strain evidence="1 2">CVM N17EC1330</strain>
    </source>
</reference>
<gene>
    <name evidence="1" type="ORF">D9J61_21210</name>
</gene>
<dbReference type="Proteomes" id="UP000382540">
    <property type="component" value="Unassembled WGS sequence"/>
</dbReference>
<dbReference type="EMBL" id="AAAGZE010000073">
    <property type="protein sequence ID" value="EAC1534516.1"/>
    <property type="molecule type" value="Genomic_DNA"/>
</dbReference>
<protein>
    <submittedName>
        <fullName evidence="1">Uncharacterized protein</fullName>
    </submittedName>
</protein>